<evidence type="ECO:0000256" key="10">
    <source>
        <dbReference type="ARBA" id="ARBA00026068"/>
    </source>
</evidence>
<accession>A0A1Y1SEL8</accession>
<evidence type="ECO:0000256" key="9">
    <source>
        <dbReference type="ARBA" id="ARBA00024910"/>
    </source>
</evidence>
<dbReference type="Proteomes" id="UP000192342">
    <property type="component" value="Unassembled WGS sequence"/>
</dbReference>
<dbReference type="GO" id="GO:0032153">
    <property type="term" value="C:cell division site"/>
    <property type="evidence" value="ECO:0007669"/>
    <property type="project" value="TreeGrafter"/>
</dbReference>
<dbReference type="InterPro" id="IPR007838">
    <property type="entry name" value="Cell_div_ZapA-like"/>
</dbReference>
<dbReference type="Gene3D" id="3.30.160.880">
    <property type="entry name" value="Cell division protein ZapA protomer, N-terminal domain"/>
    <property type="match status" value="1"/>
</dbReference>
<dbReference type="SUPFAM" id="SSF102829">
    <property type="entry name" value="Cell division protein ZapA-like"/>
    <property type="match status" value="1"/>
</dbReference>
<keyword evidence="5" id="KW-0132">Cell division</keyword>
<keyword evidence="8" id="KW-0131">Cell cycle</keyword>
<keyword evidence="14" id="KW-1185">Reference proteome</keyword>
<comment type="function">
    <text evidence="9">Activator of cell division through the inhibition of FtsZ GTPase activity, therefore promoting FtsZ assembly into bundles of protofilaments necessary for the formation of the division Z ring. It is recruited early at mid-cell but it is not essential for cell division.</text>
</comment>
<evidence type="ECO:0000256" key="8">
    <source>
        <dbReference type="ARBA" id="ARBA00023306"/>
    </source>
</evidence>
<keyword evidence="6" id="KW-0175">Coiled coil</keyword>
<dbReference type="InterPro" id="IPR036192">
    <property type="entry name" value="Cell_div_ZapA-like_sf"/>
</dbReference>
<evidence type="ECO:0000313" key="13">
    <source>
        <dbReference type="EMBL" id="ORE87430.1"/>
    </source>
</evidence>
<evidence type="ECO:0000256" key="3">
    <source>
        <dbReference type="ARBA" id="ARBA00015195"/>
    </source>
</evidence>
<sequence>MKPHDSVPLTVKIMGREYQVACPKEERDLLLASARYLDDRMIAIRKRSAGLGIERIAVMAALNMAREMHQAGQSSEADLSQSVDFALDGNLDDGDDDRAHQMQLRIDSELEAD</sequence>
<gene>
    <name evidence="13" type="ORF">ATO7_10322</name>
</gene>
<dbReference type="InterPro" id="IPR042233">
    <property type="entry name" value="Cell_div_ZapA_N"/>
</dbReference>
<dbReference type="STRING" id="1317117.ATO7_10322"/>
<reference evidence="13 14" key="1">
    <citation type="submission" date="2013-04" db="EMBL/GenBank/DDBJ databases">
        <title>Oceanococcus atlanticus 22II-S10r2 Genome Sequencing.</title>
        <authorList>
            <person name="Lai Q."/>
            <person name="Li G."/>
            <person name="Shao Z."/>
        </authorList>
    </citation>
    <scope>NUCLEOTIDE SEQUENCE [LARGE SCALE GENOMIC DNA]</scope>
    <source>
        <strain evidence="13 14">22II-S10r2</strain>
    </source>
</reference>
<keyword evidence="7" id="KW-0717">Septation</keyword>
<evidence type="ECO:0000256" key="1">
    <source>
        <dbReference type="ARBA" id="ARBA00004496"/>
    </source>
</evidence>
<protein>
    <recommendedName>
        <fullName evidence="3">Cell division protein ZapA</fullName>
    </recommendedName>
    <alternativeName>
        <fullName evidence="11">Z ring-associated protein ZapA</fullName>
    </alternativeName>
</protein>
<evidence type="ECO:0000256" key="5">
    <source>
        <dbReference type="ARBA" id="ARBA00022618"/>
    </source>
</evidence>
<evidence type="ECO:0000256" key="11">
    <source>
        <dbReference type="ARBA" id="ARBA00033158"/>
    </source>
</evidence>
<dbReference type="GO" id="GO:0005829">
    <property type="term" value="C:cytosol"/>
    <property type="evidence" value="ECO:0007669"/>
    <property type="project" value="TreeGrafter"/>
</dbReference>
<name>A0A1Y1SEL8_9GAMM</name>
<dbReference type="Gene3D" id="1.20.5.50">
    <property type="match status" value="1"/>
</dbReference>
<dbReference type="Pfam" id="PF05164">
    <property type="entry name" value="ZapA"/>
    <property type="match status" value="1"/>
</dbReference>
<evidence type="ECO:0000256" key="2">
    <source>
        <dbReference type="ARBA" id="ARBA00010074"/>
    </source>
</evidence>
<evidence type="ECO:0000256" key="12">
    <source>
        <dbReference type="SAM" id="MobiDB-lite"/>
    </source>
</evidence>
<feature type="region of interest" description="Disordered" evidence="12">
    <location>
        <begin position="69"/>
        <end position="113"/>
    </location>
</feature>
<keyword evidence="4" id="KW-0963">Cytoplasm</keyword>
<comment type="subcellular location">
    <subcellularLocation>
        <location evidence="1">Cytoplasm</location>
    </subcellularLocation>
</comment>
<dbReference type="GO" id="GO:0043093">
    <property type="term" value="P:FtsZ-dependent cytokinesis"/>
    <property type="evidence" value="ECO:0007669"/>
    <property type="project" value="TreeGrafter"/>
</dbReference>
<evidence type="ECO:0000256" key="4">
    <source>
        <dbReference type="ARBA" id="ARBA00022490"/>
    </source>
</evidence>
<comment type="subunit">
    <text evidence="10">Homodimer. Interacts with FtsZ.</text>
</comment>
<evidence type="ECO:0000313" key="14">
    <source>
        <dbReference type="Proteomes" id="UP000192342"/>
    </source>
</evidence>
<dbReference type="AlphaFoldDB" id="A0A1Y1SEL8"/>
<comment type="caution">
    <text evidence="13">The sequence shown here is derived from an EMBL/GenBank/DDBJ whole genome shotgun (WGS) entry which is preliminary data.</text>
</comment>
<dbReference type="PANTHER" id="PTHR34981:SF1">
    <property type="entry name" value="CELL DIVISION PROTEIN ZAPA"/>
    <property type="match status" value="1"/>
</dbReference>
<comment type="similarity">
    <text evidence="2">Belongs to the ZapA family. Type 1 subfamily.</text>
</comment>
<dbReference type="GO" id="GO:0000917">
    <property type="term" value="P:division septum assembly"/>
    <property type="evidence" value="ECO:0007669"/>
    <property type="project" value="UniProtKB-KW"/>
</dbReference>
<dbReference type="EMBL" id="AQQV01000002">
    <property type="protein sequence ID" value="ORE87430.1"/>
    <property type="molecule type" value="Genomic_DNA"/>
</dbReference>
<dbReference type="GO" id="GO:0030428">
    <property type="term" value="C:cell septum"/>
    <property type="evidence" value="ECO:0007669"/>
    <property type="project" value="TreeGrafter"/>
</dbReference>
<dbReference type="RefSeq" id="WP_083561664.1">
    <property type="nucleotide sequence ID" value="NZ_AQQV01000002.1"/>
</dbReference>
<evidence type="ECO:0000256" key="6">
    <source>
        <dbReference type="ARBA" id="ARBA00023054"/>
    </source>
</evidence>
<dbReference type="GO" id="GO:0000921">
    <property type="term" value="P:septin ring assembly"/>
    <property type="evidence" value="ECO:0007669"/>
    <property type="project" value="TreeGrafter"/>
</dbReference>
<feature type="compositionally biased region" description="Polar residues" evidence="12">
    <location>
        <begin position="71"/>
        <end position="83"/>
    </location>
</feature>
<evidence type="ECO:0000256" key="7">
    <source>
        <dbReference type="ARBA" id="ARBA00023210"/>
    </source>
</evidence>
<dbReference type="OrthoDB" id="5772359at2"/>
<proteinExistence type="inferred from homology"/>
<dbReference type="PANTHER" id="PTHR34981">
    <property type="entry name" value="CELL DIVISION PROTEIN ZAPA"/>
    <property type="match status" value="1"/>
</dbReference>
<organism evidence="13 14">
    <name type="scientific">Oceanococcus atlanticus</name>
    <dbReference type="NCBI Taxonomy" id="1317117"/>
    <lineage>
        <taxon>Bacteria</taxon>
        <taxon>Pseudomonadati</taxon>
        <taxon>Pseudomonadota</taxon>
        <taxon>Gammaproteobacteria</taxon>
        <taxon>Chromatiales</taxon>
        <taxon>Oceanococcaceae</taxon>
        <taxon>Oceanococcus</taxon>
    </lineage>
</organism>